<gene>
    <name evidence="2" type="ORF">VOLCADRAFT_92199</name>
</gene>
<evidence type="ECO:0000313" key="3">
    <source>
        <dbReference type="Proteomes" id="UP000001058"/>
    </source>
</evidence>
<evidence type="ECO:0000313" key="2">
    <source>
        <dbReference type="EMBL" id="EFJ47380.1"/>
    </source>
</evidence>
<feature type="region of interest" description="Disordered" evidence="1">
    <location>
        <begin position="204"/>
        <end position="276"/>
    </location>
</feature>
<organism evidence="3">
    <name type="scientific">Volvox carteri f. nagariensis</name>
    <dbReference type="NCBI Taxonomy" id="3068"/>
    <lineage>
        <taxon>Eukaryota</taxon>
        <taxon>Viridiplantae</taxon>
        <taxon>Chlorophyta</taxon>
        <taxon>core chlorophytes</taxon>
        <taxon>Chlorophyceae</taxon>
        <taxon>CS clade</taxon>
        <taxon>Chlamydomonadales</taxon>
        <taxon>Volvocaceae</taxon>
        <taxon>Volvox</taxon>
    </lineage>
</organism>
<dbReference type="RefSeq" id="XP_002951569.1">
    <property type="nucleotide sequence ID" value="XM_002951523.1"/>
</dbReference>
<feature type="compositionally biased region" description="Basic and acidic residues" evidence="1">
    <location>
        <begin position="643"/>
        <end position="662"/>
    </location>
</feature>
<dbReference type="AlphaFoldDB" id="D8TYV6"/>
<reference evidence="2 3" key="1">
    <citation type="journal article" date="2010" name="Science">
        <title>Genomic analysis of organismal complexity in the multicellular green alga Volvox carteri.</title>
        <authorList>
            <person name="Prochnik S.E."/>
            <person name="Umen J."/>
            <person name="Nedelcu A.M."/>
            <person name="Hallmann A."/>
            <person name="Miller S.M."/>
            <person name="Nishii I."/>
            <person name="Ferris P."/>
            <person name="Kuo A."/>
            <person name="Mitros T."/>
            <person name="Fritz-Laylin L.K."/>
            <person name="Hellsten U."/>
            <person name="Chapman J."/>
            <person name="Simakov O."/>
            <person name="Rensing S.A."/>
            <person name="Terry A."/>
            <person name="Pangilinan J."/>
            <person name="Kapitonov V."/>
            <person name="Jurka J."/>
            <person name="Salamov A."/>
            <person name="Shapiro H."/>
            <person name="Schmutz J."/>
            <person name="Grimwood J."/>
            <person name="Lindquist E."/>
            <person name="Lucas S."/>
            <person name="Grigoriev I.V."/>
            <person name="Schmitt R."/>
            <person name="Kirk D."/>
            <person name="Rokhsar D.S."/>
        </authorList>
    </citation>
    <scope>NUCLEOTIDE SEQUENCE [LARGE SCALE GENOMIC DNA]</scope>
    <source>
        <strain evidence="3">f. Nagariensis / Eve</strain>
    </source>
</reference>
<sequence length="676" mass="70334">MASCPTRPYIVRTAGGDVALDLSPLFRWRQDDDVVDLLRDLQGAALGGVAVDAFRQLLEDSENLIGALLADPNPEIGSGSVPKDPGPDPDPGAVVRTGQGWCSSVAGGRGGGCGAVACGAGAGAKGVCGDGGDGGSDSGTGSDPWVGLLGSSAALLELCWEKLHLGHWKDVHVVGGWVSEWHMHKLAEDVHLAVTAAQVRRPAATAKNGAEDDVNSGGGGVVLKGGPRRVANVAVNEDGGGEGTGHRSDGEGEGEGGGGDAEEGLQRAGAKRRRVWDGDAGEGLACATTARTVDEGEDRDVEAEAEGAKGGAGEAAAVGVAEAANGNRKRGAGRSAVGADAVAAAPVAAVDTMAAGAAVAVAAVRLPRGSLGGPPGSRVPTVEQPGLEDFLLSYMVPERPVVITGGWYRMMGYDVPISLPYFISLPLIHQLGSRCCESEALGLESSTADQFKSIEYFRAASRGRFWTTYGGYLCMGSVCTVQDPRCPVRSYCRCDGALARDDALERPVVLGASCGLPYGARGVSAPTSDLRFPTIYMLTYTVRCFLFSVAFGRVDIALGPSALWVVSFTAVVLVSSHALFDQIPALRRDIVQPDYCCLGEEGEVVGRKYVRLYDPSLTDRLYPFPSETITSNSSQVDLDLDLDLDRDPEPGSSEMKQEEKNPDPCPDQNPGSDELT</sequence>
<dbReference type="KEGG" id="vcn:VOLCADRAFT_92199"/>
<dbReference type="EMBL" id="GL378345">
    <property type="protein sequence ID" value="EFJ47380.1"/>
    <property type="molecule type" value="Genomic_DNA"/>
</dbReference>
<accession>D8TYV6</accession>
<dbReference type="InterPro" id="IPR014710">
    <property type="entry name" value="RmlC-like_jellyroll"/>
</dbReference>
<evidence type="ECO:0000256" key="1">
    <source>
        <dbReference type="SAM" id="MobiDB-lite"/>
    </source>
</evidence>
<dbReference type="Proteomes" id="UP000001058">
    <property type="component" value="Unassembled WGS sequence"/>
</dbReference>
<protein>
    <submittedName>
        <fullName evidence="2">Uncharacterized protein</fullName>
    </submittedName>
</protein>
<feature type="region of interest" description="Disordered" evidence="1">
    <location>
        <begin position="289"/>
        <end position="316"/>
    </location>
</feature>
<dbReference type="SUPFAM" id="SSF51197">
    <property type="entry name" value="Clavaminate synthase-like"/>
    <property type="match status" value="1"/>
</dbReference>
<feature type="compositionally biased region" description="Acidic residues" evidence="1">
    <location>
        <begin position="295"/>
        <end position="305"/>
    </location>
</feature>
<name>D8TYV6_VOLCA</name>
<keyword evidence="3" id="KW-1185">Reference proteome</keyword>
<feature type="region of interest" description="Disordered" evidence="1">
    <location>
        <begin position="632"/>
        <end position="676"/>
    </location>
</feature>
<dbReference type="OrthoDB" id="47172at2759"/>
<dbReference type="Gene3D" id="2.60.120.10">
    <property type="entry name" value="Jelly Rolls"/>
    <property type="match status" value="1"/>
</dbReference>
<dbReference type="GeneID" id="9615653"/>
<proteinExistence type="predicted"/>
<dbReference type="InParanoid" id="D8TYV6"/>
<feature type="non-terminal residue" evidence="2">
    <location>
        <position position="676"/>
    </location>
</feature>
<dbReference type="eggNOG" id="KOG2132">
    <property type="taxonomic scope" value="Eukaryota"/>
</dbReference>